<gene>
    <name evidence="1" type="ordered locus">BpOF4_04495</name>
</gene>
<keyword evidence="2" id="KW-1185">Reference proteome</keyword>
<evidence type="ECO:0000313" key="2">
    <source>
        <dbReference type="Proteomes" id="UP000001544"/>
    </source>
</evidence>
<evidence type="ECO:0000313" key="1">
    <source>
        <dbReference type="EMBL" id="ADC48963.1"/>
    </source>
</evidence>
<reference evidence="1 2" key="1">
    <citation type="journal article" date="2011" name="Environ. Microbiol.">
        <title>Genome of alkaliphilic Bacillus pseudofirmus OF4 reveals adaptations that support the ability to grow in an external pH range from 7.5 to 11.4.</title>
        <authorList>
            <person name="Janto B."/>
            <person name="Ahmed A."/>
            <person name="Ito M."/>
            <person name="Liu J."/>
            <person name="Hicks D.B."/>
            <person name="Pagni S."/>
            <person name="Fackelmayer O.J."/>
            <person name="Smith T.A."/>
            <person name="Earl J."/>
            <person name="Elbourne L.D."/>
            <person name="Hassan K."/>
            <person name="Paulsen I.T."/>
            <person name="Kolsto A.B."/>
            <person name="Tourasse N.J."/>
            <person name="Ehrlich G.D."/>
            <person name="Boissy R."/>
            <person name="Ivey D.M."/>
            <person name="Li G."/>
            <person name="Xue Y."/>
            <person name="Ma Y."/>
            <person name="Hu F.Z."/>
            <person name="Krulwich T.A."/>
        </authorList>
    </citation>
    <scope>NUCLEOTIDE SEQUENCE [LARGE SCALE GENOMIC DNA]</scope>
    <source>
        <strain evidence="2">ATCC BAA-2126 / JCM 17055 / OF4</strain>
    </source>
</reference>
<sequence length="162" mass="18810">MNEQKQLPNDKKELLEGRNYEMYNLDVIRKVFPRIIAEIQANHGRNQRKFQSRDLIALYFYLLSYVDGNYLRKDGTQNERFGAAFPSVARIKSALGIDEKRIPKLVGILVANGLISETRDHWDGTRRAKWYFVSFCPRITDDGYLVSENGEIIEPNFSDYGV</sequence>
<dbReference type="eggNOG" id="ENOG503066Q">
    <property type="taxonomic scope" value="Bacteria"/>
</dbReference>
<organism evidence="1 2">
    <name type="scientific">Alkalihalophilus pseudofirmus (strain ATCC BAA-2126 / JCM 17055 / OF4)</name>
    <name type="common">Bacillus pseudofirmus</name>
    <dbReference type="NCBI Taxonomy" id="398511"/>
    <lineage>
        <taxon>Bacteria</taxon>
        <taxon>Bacillati</taxon>
        <taxon>Bacillota</taxon>
        <taxon>Bacilli</taxon>
        <taxon>Bacillales</taxon>
        <taxon>Bacillaceae</taxon>
        <taxon>Alkalihalophilus</taxon>
    </lineage>
</organism>
<dbReference type="Proteomes" id="UP000001544">
    <property type="component" value="Chromosome"/>
</dbReference>
<protein>
    <submittedName>
        <fullName evidence="1">Uncharacterized protein</fullName>
    </submittedName>
</protein>
<name>D3FYT0_ALKPO</name>
<dbReference type="EMBL" id="CP001878">
    <property type="protein sequence ID" value="ADC48963.1"/>
    <property type="molecule type" value="Genomic_DNA"/>
</dbReference>
<dbReference type="HOGENOM" id="CLU_1632080_0_0_9"/>
<dbReference type="KEGG" id="bpf:BpOF4_04495"/>
<dbReference type="AlphaFoldDB" id="D3FYT0"/>
<proteinExistence type="predicted"/>
<accession>D3FYT0</accession>
<dbReference type="RefSeq" id="WP_012960237.1">
    <property type="nucleotide sequence ID" value="NC_013791.2"/>
</dbReference>